<feature type="compositionally biased region" description="Polar residues" evidence="2">
    <location>
        <begin position="223"/>
        <end position="246"/>
    </location>
</feature>
<dbReference type="RefSeq" id="XP_064731838.1">
    <property type="nucleotide sequence ID" value="XM_064873180.1"/>
</dbReference>
<feature type="region of interest" description="Disordered" evidence="2">
    <location>
        <begin position="522"/>
        <end position="623"/>
    </location>
</feature>
<organism evidence="3 4">
    <name type="scientific">Knufia obscura</name>
    <dbReference type="NCBI Taxonomy" id="1635080"/>
    <lineage>
        <taxon>Eukaryota</taxon>
        <taxon>Fungi</taxon>
        <taxon>Dikarya</taxon>
        <taxon>Ascomycota</taxon>
        <taxon>Pezizomycotina</taxon>
        <taxon>Eurotiomycetes</taxon>
        <taxon>Chaetothyriomycetidae</taxon>
        <taxon>Chaetothyriales</taxon>
        <taxon>Trichomeriaceae</taxon>
        <taxon>Knufia</taxon>
    </lineage>
</organism>
<evidence type="ECO:0000256" key="2">
    <source>
        <dbReference type="SAM" id="MobiDB-lite"/>
    </source>
</evidence>
<protein>
    <submittedName>
        <fullName evidence="3">Uncharacterized protein</fullName>
    </submittedName>
</protein>
<evidence type="ECO:0000256" key="1">
    <source>
        <dbReference type="SAM" id="Coils"/>
    </source>
</evidence>
<gene>
    <name evidence="3" type="ORF">PMZ80_004757</name>
</gene>
<feature type="region of interest" description="Disordered" evidence="2">
    <location>
        <begin position="640"/>
        <end position="678"/>
    </location>
</feature>
<feature type="coiled-coil region" evidence="1">
    <location>
        <begin position="898"/>
        <end position="940"/>
    </location>
</feature>
<feature type="region of interest" description="Disordered" evidence="2">
    <location>
        <begin position="763"/>
        <end position="805"/>
    </location>
</feature>
<feature type="compositionally biased region" description="Polar residues" evidence="2">
    <location>
        <begin position="333"/>
        <end position="345"/>
    </location>
</feature>
<feature type="compositionally biased region" description="Low complexity" evidence="2">
    <location>
        <begin position="1"/>
        <end position="15"/>
    </location>
</feature>
<feature type="region of interest" description="Disordered" evidence="2">
    <location>
        <begin position="1163"/>
        <end position="1185"/>
    </location>
</feature>
<sequence length="1236" mass="136950">MSQQNPQPPYYNFQQHTPGPPQPQWQANPQRPGRGWGDPRPSQASPVVSSPGNAFPSQHGYGTAPSPQPFPPPPPPPPGGFPHANAPGASHHDTAGWGVKYNQNQAYAQPQDHALKPPLPPRPASGQGGGQSAWSNQIAQQNPPTPPPRPPEYATQQQQQQSHYFPHEQYSHRPPAHHYEPSTGQWPPHQPQNLGSGPAWQQPQHFDDQPVSPIEQQHQQQQAWPSSTPAPQNPNRSYIQAPSQQVHLPPASGSIPVPGASALGSGGPSDWQHFPGDEQYYHDQSHQQQHEPQNSQPFTVTPEQIHATPAYTSPGQLGPTGTYPPQGTVAAQVEQQPSAQLPQPTSHDDSSALVAGDCIRQGSDATASTSSIHKRAGTIDSVIQAWSTPGGDSVKIEPLKPASRPVSTLQQALPTLREISSIQTQTDFPPIVKTETKIETKVETREIDPYEDLKNEYRTSLNRYATMLRQERAAQTEQEKMKIVFDFVNREVKLRSVMFNAEPAELVRSSELAGLRKAAEKAKEEEVMKISSRPKDEGQVKNATHTSAKPPQINTRPTSPQHSRDDGFVVVNADGDDAEYSPGGRPRVAVPTKTPVQHRPKSPAIQTGPARKFVQPGSPSDNAPMALDDYITMEQSTAGPDRAFTATPASMQRPGSTNPSAVPSGQAQNTPAPIPFQPPRPAYTPFRYNEALDSTKPTIDASKPANEAYMRLRNEQAAESGRLLSQEPPLLTVTAPDRSHNATPSRARQQQEEAFIGLLRQQSKATNKPSHTPPPSDAPAPLRVGTPLKRRPSLPPLVKSSESLRESLPQNLAQLTFPPQSHPKVAPISSSLAKLVDDFSFIHATVVAWDKENRKHRQQLDAERADRESDNSSRVDELFHDNQIGYADIANLEEDFKLEEASKKYQEDQDELDSFTRNVFERVTQRLENEVAELETLRIKTLDVLDLGAQSASSRIRIAVSSPASALEKAPLADIMTTMLQVFNKIEVRYTKIAEAHFERERRRKRLELTVLYTNGDTAGVKKLEKDFEKAQAMQILSEARKRDERANKLMDSFDRAVVRGLAENQEWVDEMSNKGTLLRDLVLGSESNGPQGQSRQELLYGPSGIRETIDLFQEAVSMVLQDSRELVQMSSHADKILNEADFAMFIAEAKIADSSDKEFEKLRTEKTKEDQKLKDESDNRMSGVKRGPDEIFEFIRDIRNYIGNDKDFQTRINHALDAAKRRNQPHPDVGSMREV</sequence>
<accession>A0ABR0RU00</accession>
<feature type="compositionally biased region" description="Polar residues" evidence="2">
    <location>
        <begin position="292"/>
        <end position="302"/>
    </location>
</feature>
<dbReference type="EMBL" id="JAVHJV010000004">
    <property type="protein sequence ID" value="KAK5943748.1"/>
    <property type="molecule type" value="Genomic_DNA"/>
</dbReference>
<evidence type="ECO:0000313" key="3">
    <source>
        <dbReference type="EMBL" id="KAK5943748.1"/>
    </source>
</evidence>
<reference evidence="3 4" key="1">
    <citation type="journal article" date="2023" name="Res Sq">
        <title>Genomic and morphological characterization of Knufia obscura isolated from the Mars 2020 spacecraft assembly facility.</title>
        <authorList>
            <person name="Chander A.M."/>
            <person name="Teixeira M.M."/>
            <person name="Singh N.K."/>
            <person name="Williams M.P."/>
            <person name="Parker C.W."/>
            <person name="Leo P."/>
            <person name="Stajich J.E."/>
            <person name="Torok T."/>
            <person name="Tighe S."/>
            <person name="Mason C.E."/>
            <person name="Venkateswaran K."/>
        </authorList>
    </citation>
    <scope>NUCLEOTIDE SEQUENCE [LARGE SCALE GENOMIC DNA]</scope>
    <source>
        <strain evidence="3 4">CCFEE 5817</strain>
    </source>
</reference>
<feature type="compositionally biased region" description="Basic and acidic residues" evidence="2">
    <location>
        <begin position="522"/>
        <end position="539"/>
    </location>
</feature>
<feature type="region of interest" description="Disordered" evidence="2">
    <location>
        <begin position="1"/>
        <end position="351"/>
    </location>
</feature>
<feature type="compositionally biased region" description="Polar residues" evidence="2">
    <location>
        <begin position="191"/>
        <end position="204"/>
    </location>
</feature>
<name>A0ABR0RU00_9EURO</name>
<evidence type="ECO:0000313" key="4">
    <source>
        <dbReference type="Proteomes" id="UP001334248"/>
    </source>
</evidence>
<feature type="compositionally biased region" description="Polar residues" evidence="2">
    <location>
        <begin position="42"/>
        <end position="56"/>
    </location>
</feature>
<feature type="compositionally biased region" description="Polar residues" evidence="2">
    <location>
        <begin position="541"/>
        <end position="561"/>
    </location>
</feature>
<feature type="compositionally biased region" description="Basic and acidic residues" evidence="2">
    <location>
        <begin position="1163"/>
        <end position="1180"/>
    </location>
</feature>
<proteinExistence type="predicted"/>
<keyword evidence="4" id="KW-1185">Reference proteome</keyword>
<feature type="compositionally biased region" description="Pro residues" evidence="2">
    <location>
        <begin position="66"/>
        <end position="80"/>
    </location>
</feature>
<dbReference type="Proteomes" id="UP001334248">
    <property type="component" value="Unassembled WGS sequence"/>
</dbReference>
<feature type="compositionally biased region" description="Polar residues" evidence="2">
    <location>
        <begin position="647"/>
        <end position="670"/>
    </location>
</feature>
<feature type="compositionally biased region" description="Basic and acidic residues" evidence="2">
    <location>
        <begin position="275"/>
        <end position="289"/>
    </location>
</feature>
<comment type="caution">
    <text evidence="3">The sequence shown here is derived from an EMBL/GenBank/DDBJ whole genome shotgun (WGS) entry which is preliminary data.</text>
</comment>
<keyword evidence="1" id="KW-0175">Coiled coil</keyword>
<feature type="region of interest" description="Disordered" evidence="2">
    <location>
        <begin position="718"/>
        <end position="750"/>
    </location>
</feature>
<dbReference type="GeneID" id="89998206"/>